<gene>
    <name evidence="1" type="ORF">HPB50_002689</name>
</gene>
<protein>
    <submittedName>
        <fullName evidence="1">Uncharacterized protein</fullName>
    </submittedName>
</protein>
<sequence>MGSQFVTSTYSMTKDVPVFSISSPSQHAVYPGHHHTRSLHQGPPDHDPPTCVDDDGDLLIFANTNRFFNDEAKRLLALRGRLRGFDDDEPPALYSDSSTGSGTGGGSSTLGLGGLKRKHGCVGGEVISTAPTPSSAAAAPPVIVKKRRLAANARERRRMHGLNVAFDRLRQVVPSIGDDRKLSKFETLQMAQSYITALTDLLVRDC</sequence>
<proteinExistence type="predicted"/>
<keyword evidence="2" id="KW-1185">Reference proteome</keyword>
<name>A0ACB7TDW7_HYAAI</name>
<dbReference type="Proteomes" id="UP000821845">
    <property type="component" value="Chromosome 1"/>
</dbReference>
<organism evidence="1 2">
    <name type="scientific">Hyalomma asiaticum</name>
    <name type="common">Tick</name>
    <dbReference type="NCBI Taxonomy" id="266040"/>
    <lineage>
        <taxon>Eukaryota</taxon>
        <taxon>Metazoa</taxon>
        <taxon>Ecdysozoa</taxon>
        <taxon>Arthropoda</taxon>
        <taxon>Chelicerata</taxon>
        <taxon>Arachnida</taxon>
        <taxon>Acari</taxon>
        <taxon>Parasitiformes</taxon>
        <taxon>Ixodida</taxon>
        <taxon>Ixodoidea</taxon>
        <taxon>Ixodidae</taxon>
        <taxon>Hyalomminae</taxon>
        <taxon>Hyalomma</taxon>
    </lineage>
</organism>
<evidence type="ECO:0000313" key="2">
    <source>
        <dbReference type="Proteomes" id="UP000821845"/>
    </source>
</evidence>
<reference evidence="1" key="1">
    <citation type="submission" date="2020-05" db="EMBL/GenBank/DDBJ databases">
        <title>Large-scale comparative analyses of tick genomes elucidate their genetic diversity and vector capacities.</title>
        <authorList>
            <person name="Jia N."/>
            <person name="Wang J."/>
            <person name="Shi W."/>
            <person name="Du L."/>
            <person name="Sun Y."/>
            <person name="Zhan W."/>
            <person name="Jiang J."/>
            <person name="Wang Q."/>
            <person name="Zhang B."/>
            <person name="Ji P."/>
            <person name="Sakyi L.B."/>
            <person name="Cui X."/>
            <person name="Yuan T."/>
            <person name="Jiang B."/>
            <person name="Yang W."/>
            <person name="Lam T.T.-Y."/>
            <person name="Chang Q."/>
            <person name="Ding S."/>
            <person name="Wang X."/>
            <person name="Zhu J."/>
            <person name="Ruan X."/>
            <person name="Zhao L."/>
            <person name="Wei J."/>
            <person name="Que T."/>
            <person name="Du C."/>
            <person name="Cheng J."/>
            <person name="Dai P."/>
            <person name="Han X."/>
            <person name="Huang E."/>
            <person name="Gao Y."/>
            <person name="Liu J."/>
            <person name="Shao H."/>
            <person name="Ye R."/>
            <person name="Li L."/>
            <person name="Wei W."/>
            <person name="Wang X."/>
            <person name="Wang C."/>
            <person name="Yang T."/>
            <person name="Huo Q."/>
            <person name="Li W."/>
            <person name="Guo W."/>
            <person name="Chen H."/>
            <person name="Zhou L."/>
            <person name="Ni X."/>
            <person name="Tian J."/>
            <person name="Zhou Y."/>
            <person name="Sheng Y."/>
            <person name="Liu T."/>
            <person name="Pan Y."/>
            <person name="Xia L."/>
            <person name="Li J."/>
            <person name="Zhao F."/>
            <person name="Cao W."/>
        </authorList>
    </citation>
    <scope>NUCLEOTIDE SEQUENCE</scope>
    <source>
        <strain evidence="1">Hyas-2018</strain>
    </source>
</reference>
<comment type="caution">
    <text evidence="1">The sequence shown here is derived from an EMBL/GenBank/DDBJ whole genome shotgun (WGS) entry which is preliminary data.</text>
</comment>
<accession>A0ACB7TDW7</accession>
<dbReference type="EMBL" id="CM023481">
    <property type="protein sequence ID" value="KAH6944316.1"/>
    <property type="molecule type" value="Genomic_DNA"/>
</dbReference>
<evidence type="ECO:0000313" key="1">
    <source>
        <dbReference type="EMBL" id="KAH6944316.1"/>
    </source>
</evidence>